<evidence type="ECO:0000313" key="5">
    <source>
        <dbReference type="EMBL" id="EYB68914.1"/>
    </source>
</evidence>
<dbReference type="RefSeq" id="WP_051517159.1">
    <property type="nucleotide sequence ID" value="NZ_JHAC01000013.1"/>
</dbReference>
<evidence type="ECO:0000313" key="6">
    <source>
        <dbReference type="Proteomes" id="UP000020492"/>
    </source>
</evidence>
<dbReference type="GO" id="GO:0016788">
    <property type="term" value="F:hydrolase activity, acting on ester bonds"/>
    <property type="evidence" value="ECO:0007669"/>
    <property type="project" value="InterPro"/>
</dbReference>
<sequence length="118" mass="13098">MTRCVSKQDGEALESTIQAQIVQALKAQDFIVWEMFKGSARGGQVWATKGIPDLYVFRSGRAVWLEVKRPRTGKLSPAQRERHHELTICGLPVHVVTSPEEALAVLGIRVVGLLKGHR</sequence>
<dbReference type="OrthoDB" id="71286at2"/>
<accession>A0A016QSZ2</accession>
<organism evidence="5 6">
    <name type="scientific">Deinococcus phoenicis</name>
    <dbReference type="NCBI Taxonomy" id="1476583"/>
    <lineage>
        <taxon>Bacteria</taxon>
        <taxon>Thermotogati</taxon>
        <taxon>Deinococcota</taxon>
        <taxon>Deinococci</taxon>
        <taxon>Deinococcales</taxon>
        <taxon>Deinococcaceae</taxon>
        <taxon>Deinococcus</taxon>
    </lineage>
</organism>
<dbReference type="EMBL" id="JHAC01000013">
    <property type="protein sequence ID" value="EYB68914.1"/>
    <property type="molecule type" value="Genomic_DNA"/>
</dbReference>
<dbReference type="InterPro" id="IPR014883">
    <property type="entry name" value="VRR_NUC"/>
</dbReference>
<dbReference type="GO" id="GO:0003676">
    <property type="term" value="F:nucleic acid binding"/>
    <property type="evidence" value="ECO:0007669"/>
    <property type="project" value="InterPro"/>
</dbReference>
<feature type="domain" description="VRR-NUC" evidence="4">
    <location>
        <begin position="12"/>
        <end position="100"/>
    </location>
</feature>
<keyword evidence="2" id="KW-0540">Nuclease</keyword>
<dbReference type="GO" id="GO:0004518">
    <property type="term" value="F:nuclease activity"/>
    <property type="evidence" value="ECO:0007669"/>
    <property type="project" value="UniProtKB-KW"/>
</dbReference>
<evidence type="ECO:0000256" key="3">
    <source>
        <dbReference type="ARBA" id="ARBA00022801"/>
    </source>
</evidence>
<dbReference type="Proteomes" id="UP000020492">
    <property type="component" value="Unassembled WGS sequence"/>
</dbReference>
<dbReference type="PATRIC" id="fig|1476583.3.peg.953"/>
<dbReference type="AlphaFoldDB" id="A0A016QSZ2"/>
<protein>
    <recommendedName>
        <fullName evidence="4">VRR-NUC domain-containing protein</fullName>
    </recommendedName>
</protein>
<gene>
    <name evidence="5" type="ORF">DEIPH_ctg013orf0017</name>
</gene>
<evidence type="ECO:0000259" key="4">
    <source>
        <dbReference type="SMART" id="SM00990"/>
    </source>
</evidence>
<name>A0A016QSZ2_9DEIO</name>
<evidence type="ECO:0000256" key="1">
    <source>
        <dbReference type="ARBA" id="ARBA00001946"/>
    </source>
</evidence>
<evidence type="ECO:0000256" key="2">
    <source>
        <dbReference type="ARBA" id="ARBA00022722"/>
    </source>
</evidence>
<dbReference type="Gene3D" id="3.40.1350.10">
    <property type="match status" value="1"/>
</dbReference>
<comment type="caution">
    <text evidence="5">The sequence shown here is derived from an EMBL/GenBank/DDBJ whole genome shotgun (WGS) entry which is preliminary data.</text>
</comment>
<keyword evidence="3" id="KW-0378">Hydrolase</keyword>
<reference evidence="5 6" key="1">
    <citation type="submission" date="2014-03" db="EMBL/GenBank/DDBJ databases">
        <title>Draft genome sequence of Deinococcus phoenicis 1P10ME.</title>
        <authorList>
            <person name="Stepanov V.G."/>
            <person name="Vaishampayan P."/>
            <person name="Venkateswaran K."/>
            <person name="Fox G.E."/>
        </authorList>
    </citation>
    <scope>NUCLEOTIDE SEQUENCE [LARGE SCALE GENOMIC DNA]</scope>
    <source>
        <strain evidence="5 6">1P10ME</strain>
    </source>
</reference>
<comment type="cofactor">
    <cofactor evidence="1">
        <name>Mg(2+)</name>
        <dbReference type="ChEBI" id="CHEBI:18420"/>
    </cofactor>
</comment>
<dbReference type="InterPro" id="IPR011856">
    <property type="entry name" value="tRNA_endonuc-like_dom_sf"/>
</dbReference>
<proteinExistence type="predicted"/>
<dbReference type="SMART" id="SM00990">
    <property type="entry name" value="VRR_NUC"/>
    <property type="match status" value="1"/>
</dbReference>
<dbReference type="STRING" id="1476583.DEIPH_ctg013orf0017"/>
<keyword evidence="6" id="KW-1185">Reference proteome</keyword>